<evidence type="ECO:0000313" key="2">
    <source>
        <dbReference type="Proteomes" id="UP000789702"/>
    </source>
</evidence>
<dbReference type="Proteomes" id="UP000789702">
    <property type="component" value="Unassembled WGS sequence"/>
</dbReference>
<proteinExistence type="predicted"/>
<comment type="caution">
    <text evidence="1">The sequence shown here is derived from an EMBL/GenBank/DDBJ whole genome shotgun (WGS) entry which is preliminary data.</text>
</comment>
<dbReference type="EMBL" id="CAJVPU010016339">
    <property type="protein sequence ID" value="CAG8652547.1"/>
    <property type="molecule type" value="Genomic_DNA"/>
</dbReference>
<sequence>IFATNAMNHVLGWENLQLELMKMEINYHQKFKEQLNNINRKKEIRDKELLYKEVLQNSKLQLLDWYSNLFSYEKITKD</sequence>
<evidence type="ECO:0000313" key="1">
    <source>
        <dbReference type="EMBL" id="CAG8652547.1"/>
    </source>
</evidence>
<gene>
    <name evidence="1" type="ORF">DHETER_LOCUS9370</name>
</gene>
<accession>A0ACA9NEJ5</accession>
<name>A0ACA9NEJ5_9GLOM</name>
<keyword evidence="2" id="KW-1185">Reference proteome</keyword>
<protein>
    <submittedName>
        <fullName evidence="1">993_t:CDS:1</fullName>
    </submittedName>
</protein>
<reference evidence="1" key="1">
    <citation type="submission" date="2021-06" db="EMBL/GenBank/DDBJ databases">
        <authorList>
            <person name="Kallberg Y."/>
            <person name="Tangrot J."/>
            <person name="Rosling A."/>
        </authorList>
    </citation>
    <scope>NUCLEOTIDE SEQUENCE</scope>
    <source>
        <strain evidence="1">IL203A</strain>
    </source>
</reference>
<organism evidence="1 2">
    <name type="scientific">Dentiscutata heterogama</name>
    <dbReference type="NCBI Taxonomy" id="1316150"/>
    <lineage>
        <taxon>Eukaryota</taxon>
        <taxon>Fungi</taxon>
        <taxon>Fungi incertae sedis</taxon>
        <taxon>Mucoromycota</taxon>
        <taxon>Glomeromycotina</taxon>
        <taxon>Glomeromycetes</taxon>
        <taxon>Diversisporales</taxon>
        <taxon>Gigasporaceae</taxon>
        <taxon>Dentiscutata</taxon>
    </lineage>
</organism>
<feature type="non-terminal residue" evidence="1">
    <location>
        <position position="1"/>
    </location>
</feature>